<dbReference type="RefSeq" id="WP_013090807.1">
    <property type="nucleotide sequence ID" value="NC_014117.1"/>
</dbReference>
<dbReference type="EMBL" id="CP002013">
    <property type="protein sequence ID" value="ADG16999.1"/>
    <property type="molecule type" value="Genomic_DNA"/>
</dbReference>
<sequence length="400" mass="43179">MNPKAHQPDSLPAPGQSALAQSDALVAEIRAQLDAAGGWLPFDRYMERALYAPGLGYYSGGARKFGLRADDGSDFVTAPELSPLFAATLARPVAEALEASGTRDVMEFGAGTGKLAAGLLNALDTLGAEFDSYSIVDLSGELRERQRETIAGAAPALLAKVRWLDALPERFEGVVIGNEVLDAMPVRLFAHNGGVWHERGVVWRDGAFGFDDRPVAAAADQALLTEIDTDRENAGNGYVTETHEAARAFTRTICTMLARGAILLIDYGFPRHEYYHDQRAQGTLMCHYRHRAHGDPFLYPGLQDITAHVEFTGIAEAGVETGADLLGFTSQARFLLNAGVTEVLGEIDPADTRRFLPAANAVQKLLSEAEMGELFKVIAFSRGLDDTLRAFSSGDRSHTL</sequence>
<organism evidence="3 4">
    <name type="scientific">Paraburkholderia atlantica</name>
    <dbReference type="NCBI Taxonomy" id="2654982"/>
    <lineage>
        <taxon>Bacteria</taxon>
        <taxon>Pseudomonadati</taxon>
        <taxon>Pseudomonadota</taxon>
        <taxon>Betaproteobacteria</taxon>
        <taxon>Burkholderiales</taxon>
        <taxon>Burkholderiaceae</taxon>
        <taxon>Paraburkholderia</taxon>
    </lineage>
</organism>
<dbReference type="SUPFAM" id="SSF53335">
    <property type="entry name" value="S-adenosyl-L-methionine-dependent methyltransferases"/>
    <property type="match status" value="1"/>
</dbReference>
<proteinExistence type="predicted"/>
<keyword evidence="2" id="KW-0808">Transferase</keyword>
<dbReference type="Gene3D" id="3.40.50.12710">
    <property type="match status" value="1"/>
</dbReference>
<dbReference type="STRING" id="640511.BC1002_2952"/>
<dbReference type="Pfam" id="PF02636">
    <property type="entry name" value="Methyltransf_28"/>
    <property type="match status" value="1"/>
</dbReference>
<name>D5W5V8_PARAM</name>
<evidence type="ECO:0008006" key="5">
    <source>
        <dbReference type="Google" id="ProtNLM"/>
    </source>
</evidence>
<dbReference type="eggNOG" id="COG1565">
    <property type="taxonomic scope" value="Bacteria"/>
</dbReference>
<gene>
    <name evidence="3" type="ordered locus">BC1002_2952</name>
</gene>
<keyword evidence="1" id="KW-0489">Methyltransferase</keyword>
<accession>D5W5V8</accession>
<dbReference type="AlphaFoldDB" id="D5W5V8"/>
<dbReference type="HOGENOM" id="CLU_024840_1_0_4"/>
<dbReference type="InterPro" id="IPR038375">
    <property type="entry name" value="NDUFAF7_sf"/>
</dbReference>
<dbReference type="Proteomes" id="UP000002190">
    <property type="component" value="Chromosome 1"/>
</dbReference>
<evidence type="ECO:0000313" key="3">
    <source>
        <dbReference type="EMBL" id="ADG16999.1"/>
    </source>
</evidence>
<dbReference type="KEGG" id="bge:BC1002_2952"/>
<dbReference type="PANTHER" id="PTHR12049:SF7">
    <property type="entry name" value="PROTEIN ARGININE METHYLTRANSFERASE NDUFAF7, MITOCHONDRIAL"/>
    <property type="match status" value="1"/>
</dbReference>
<dbReference type="GO" id="GO:0035243">
    <property type="term" value="F:protein-arginine omega-N symmetric methyltransferase activity"/>
    <property type="evidence" value="ECO:0007669"/>
    <property type="project" value="TreeGrafter"/>
</dbReference>
<dbReference type="InterPro" id="IPR003788">
    <property type="entry name" value="NDUFAF7"/>
</dbReference>
<dbReference type="GO" id="GO:0032259">
    <property type="term" value="P:methylation"/>
    <property type="evidence" value="ECO:0007669"/>
    <property type="project" value="UniProtKB-KW"/>
</dbReference>
<protein>
    <recommendedName>
        <fullName evidence="5">SAM-dependent methyltransferase</fullName>
    </recommendedName>
</protein>
<evidence type="ECO:0000256" key="2">
    <source>
        <dbReference type="ARBA" id="ARBA00022679"/>
    </source>
</evidence>
<dbReference type="GeneID" id="301094280"/>
<dbReference type="InterPro" id="IPR029063">
    <property type="entry name" value="SAM-dependent_MTases_sf"/>
</dbReference>
<reference evidence="3 4" key="2">
    <citation type="journal article" date="2012" name="J. Bacteriol.">
        <title>Genome Sequences of Burkholderia sp. Strains CCGE1002 and H160, Isolated from Legume Nodules in Mexico and Brazil.</title>
        <authorList>
            <person name="Ormeno-Orrillo E."/>
            <person name="Rogel M.A."/>
            <person name="Chueire L.M."/>
            <person name="Tiedje J.M."/>
            <person name="Martinez-Romero E."/>
            <person name="Hungria M."/>
        </authorList>
    </citation>
    <scope>NUCLEOTIDE SEQUENCE [LARGE SCALE GENOMIC DNA]</scope>
    <source>
        <strain evidence="3 4">CCGE1002</strain>
    </source>
</reference>
<evidence type="ECO:0000313" key="4">
    <source>
        <dbReference type="Proteomes" id="UP000002190"/>
    </source>
</evidence>
<reference evidence="3 4" key="1">
    <citation type="submission" date="2010-04" db="EMBL/GenBank/DDBJ databases">
        <title>Complete sequence of chromosome 1 of Burkholderia sp. CCGE1002.</title>
        <authorList>
            <consortium name="US DOE Joint Genome Institute"/>
            <person name="Lucas S."/>
            <person name="Copeland A."/>
            <person name="Lapidus A."/>
            <person name="Cheng J.-F."/>
            <person name="Bruce D."/>
            <person name="Goodwin L."/>
            <person name="Pitluck S."/>
            <person name="Chertkov O."/>
            <person name="Detter J.C."/>
            <person name="Han C."/>
            <person name="Tapia R."/>
            <person name="Land M."/>
            <person name="Hauser L."/>
            <person name="Kyrpides N."/>
            <person name="Ovchinnikova G."/>
            <person name="Martinez-Romero E."/>
            <person name="Hernandez M.A.R."/>
            <person name="Tiedje J.M."/>
            <person name="Woyke T."/>
        </authorList>
    </citation>
    <scope>NUCLEOTIDE SEQUENCE [LARGE SCALE GENOMIC DNA]</scope>
    <source>
        <strain evidence="3 4">CCGE1002</strain>
    </source>
</reference>
<dbReference type="PANTHER" id="PTHR12049">
    <property type="entry name" value="PROTEIN ARGININE METHYLTRANSFERASE NDUFAF7, MITOCHONDRIAL"/>
    <property type="match status" value="1"/>
</dbReference>
<evidence type="ECO:0000256" key="1">
    <source>
        <dbReference type="ARBA" id="ARBA00022603"/>
    </source>
</evidence>